<accession>A0A8S1LDA5</accession>
<proteinExistence type="predicted"/>
<evidence type="ECO:0000313" key="1">
    <source>
        <dbReference type="EMBL" id="CAD8060854.1"/>
    </source>
</evidence>
<protein>
    <submittedName>
        <fullName evidence="1">Uncharacterized protein</fullName>
    </submittedName>
</protein>
<comment type="caution">
    <text evidence="1">The sequence shown here is derived from an EMBL/GenBank/DDBJ whole genome shotgun (WGS) entry which is preliminary data.</text>
</comment>
<gene>
    <name evidence="1" type="ORF">PSON_ATCC_30995.1.T0150006</name>
</gene>
<organism evidence="1 2">
    <name type="scientific">Paramecium sonneborni</name>
    <dbReference type="NCBI Taxonomy" id="65129"/>
    <lineage>
        <taxon>Eukaryota</taxon>
        <taxon>Sar</taxon>
        <taxon>Alveolata</taxon>
        <taxon>Ciliophora</taxon>
        <taxon>Intramacronucleata</taxon>
        <taxon>Oligohymenophorea</taxon>
        <taxon>Peniculida</taxon>
        <taxon>Parameciidae</taxon>
        <taxon>Paramecium</taxon>
    </lineage>
</organism>
<reference evidence="1" key="1">
    <citation type="submission" date="2021-01" db="EMBL/GenBank/DDBJ databases">
        <authorList>
            <consortium name="Genoscope - CEA"/>
            <person name="William W."/>
        </authorList>
    </citation>
    <scope>NUCLEOTIDE SEQUENCE</scope>
</reference>
<keyword evidence="2" id="KW-1185">Reference proteome</keyword>
<dbReference type="Proteomes" id="UP000692954">
    <property type="component" value="Unassembled WGS sequence"/>
</dbReference>
<dbReference type="AlphaFoldDB" id="A0A8S1LDA5"/>
<dbReference type="EMBL" id="CAJJDN010000015">
    <property type="protein sequence ID" value="CAD8060854.1"/>
    <property type="molecule type" value="Genomic_DNA"/>
</dbReference>
<name>A0A8S1LDA5_9CILI</name>
<evidence type="ECO:0000313" key="2">
    <source>
        <dbReference type="Proteomes" id="UP000692954"/>
    </source>
</evidence>
<sequence length="109" mass="12657">MRIQIVFNESLMITDNSVNVRVICYPLGISQIQYSQISLIISTKNNRLYKMNQVYLDIVIILFKLYSKKALLKLFKIQIIKILILFLKNSVVISLVSNVVNKAQIFLHL</sequence>